<sequence length="147" mass="16582">MVESNKFLIHTDGGARGNPGPAAIGVVIGALDGSLKKEYGEYIGETTNNDAEYQAVIFALKKLKLLVGKETAGKARVEVRVDSELVERQLNGYYKIMDATIQKHFLELWNLRVDFDDVIFKHIRREENHEADRLVNVALDKELNKLL</sequence>
<evidence type="ECO:0000313" key="3">
    <source>
        <dbReference type="Proteomes" id="UP000177507"/>
    </source>
</evidence>
<proteinExistence type="predicted"/>
<reference evidence="2 3" key="1">
    <citation type="journal article" date="2016" name="Nat. Commun.">
        <title>Thousands of microbial genomes shed light on interconnected biogeochemical processes in an aquifer system.</title>
        <authorList>
            <person name="Anantharaman K."/>
            <person name="Brown C.T."/>
            <person name="Hug L.A."/>
            <person name="Sharon I."/>
            <person name="Castelle C.J."/>
            <person name="Probst A.J."/>
            <person name="Thomas B.C."/>
            <person name="Singh A."/>
            <person name="Wilkins M.J."/>
            <person name="Karaoz U."/>
            <person name="Brodie E.L."/>
            <person name="Williams K.H."/>
            <person name="Hubbard S.S."/>
            <person name="Banfield J.F."/>
        </authorList>
    </citation>
    <scope>NUCLEOTIDE SEQUENCE [LARGE SCALE GENOMIC DNA]</scope>
</reference>
<evidence type="ECO:0000313" key="2">
    <source>
        <dbReference type="EMBL" id="OGN03870.1"/>
    </source>
</evidence>
<dbReference type="SUPFAM" id="SSF53098">
    <property type="entry name" value="Ribonuclease H-like"/>
    <property type="match status" value="1"/>
</dbReference>
<dbReference type="InterPro" id="IPR036397">
    <property type="entry name" value="RNaseH_sf"/>
</dbReference>
<evidence type="ECO:0000259" key="1">
    <source>
        <dbReference type="PROSITE" id="PS50879"/>
    </source>
</evidence>
<gene>
    <name evidence="2" type="ORF">A2831_03070</name>
</gene>
<dbReference type="InterPro" id="IPR012337">
    <property type="entry name" value="RNaseH-like_sf"/>
</dbReference>
<feature type="domain" description="RNase H type-1" evidence="1">
    <location>
        <begin position="3"/>
        <end position="140"/>
    </location>
</feature>
<dbReference type="AlphaFoldDB" id="A0A1F8EU43"/>
<name>A0A1F8EU43_9BACT</name>
<dbReference type="GO" id="GO:0004523">
    <property type="term" value="F:RNA-DNA hybrid ribonuclease activity"/>
    <property type="evidence" value="ECO:0007669"/>
    <property type="project" value="InterPro"/>
</dbReference>
<accession>A0A1F8EU43</accession>
<dbReference type="InterPro" id="IPR002156">
    <property type="entry name" value="RNaseH_domain"/>
</dbReference>
<protein>
    <recommendedName>
        <fullName evidence="1">RNase H type-1 domain-containing protein</fullName>
    </recommendedName>
</protein>
<dbReference type="GO" id="GO:0003676">
    <property type="term" value="F:nucleic acid binding"/>
    <property type="evidence" value="ECO:0007669"/>
    <property type="project" value="InterPro"/>
</dbReference>
<dbReference type="CDD" id="cd09279">
    <property type="entry name" value="RNase_HI_like"/>
    <property type="match status" value="1"/>
</dbReference>
<dbReference type="PROSITE" id="PS50879">
    <property type="entry name" value="RNASE_H_1"/>
    <property type="match status" value="1"/>
</dbReference>
<dbReference type="PANTHER" id="PTHR46387:SF2">
    <property type="entry name" value="RIBONUCLEASE HI"/>
    <property type="match status" value="1"/>
</dbReference>
<dbReference type="Pfam" id="PF13456">
    <property type="entry name" value="RVT_3"/>
    <property type="match status" value="1"/>
</dbReference>
<comment type="caution">
    <text evidence="2">The sequence shown here is derived from an EMBL/GenBank/DDBJ whole genome shotgun (WGS) entry which is preliminary data.</text>
</comment>
<dbReference type="PANTHER" id="PTHR46387">
    <property type="entry name" value="POLYNUCLEOTIDYL TRANSFERASE, RIBONUCLEASE H-LIKE SUPERFAMILY PROTEIN"/>
    <property type="match status" value="1"/>
</dbReference>
<dbReference type="STRING" id="1802668.A2831_03070"/>
<organism evidence="2 3">
    <name type="scientific">Candidatus Yanofskybacteria bacterium RIFCSPHIGHO2_01_FULL_44_17</name>
    <dbReference type="NCBI Taxonomy" id="1802668"/>
    <lineage>
        <taxon>Bacteria</taxon>
        <taxon>Candidatus Yanofskyibacteriota</taxon>
    </lineage>
</organism>
<dbReference type="Gene3D" id="3.30.420.10">
    <property type="entry name" value="Ribonuclease H-like superfamily/Ribonuclease H"/>
    <property type="match status" value="1"/>
</dbReference>
<dbReference type="Proteomes" id="UP000177507">
    <property type="component" value="Unassembled WGS sequence"/>
</dbReference>
<dbReference type="EMBL" id="MGJI01000029">
    <property type="protein sequence ID" value="OGN03870.1"/>
    <property type="molecule type" value="Genomic_DNA"/>
</dbReference>